<evidence type="ECO:0000313" key="3">
    <source>
        <dbReference type="Proteomes" id="UP000214746"/>
    </source>
</evidence>
<dbReference type="Proteomes" id="UP000214746">
    <property type="component" value="Unassembled WGS sequence"/>
</dbReference>
<dbReference type="RefSeq" id="WP_089199361.1">
    <property type="nucleotide sequence ID" value="NZ_NHRJ02000002.1"/>
</dbReference>
<dbReference type="Pfam" id="PF02679">
    <property type="entry name" value="ComA"/>
    <property type="match status" value="1"/>
</dbReference>
<comment type="similarity">
    <text evidence="1">Belongs to the phosphosulfolactate synthase family.</text>
</comment>
<dbReference type="AlphaFoldDB" id="A0A2W1NCK1"/>
<dbReference type="PANTHER" id="PTHR48413:SF1">
    <property type="entry name" value="PROTEIN HEAT-STRESS-ASSOCIATED 32"/>
    <property type="match status" value="1"/>
</dbReference>
<proteinExistence type="inferred from homology"/>
<evidence type="ECO:0000256" key="1">
    <source>
        <dbReference type="ARBA" id="ARBA00010424"/>
    </source>
</evidence>
<comment type="caution">
    <text evidence="2">The sequence shown here is derived from an EMBL/GenBank/DDBJ whole genome shotgun (WGS) entry which is preliminary data.</text>
</comment>
<gene>
    <name evidence="2" type="ORF">CBW46_006615</name>
</gene>
<dbReference type="InterPro" id="IPR013785">
    <property type="entry name" value="Aldolase_TIM"/>
</dbReference>
<evidence type="ECO:0000313" key="2">
    <source>
        <dbReference type="EMBL" id="PZE22217.1"/>
    </source>
</evidence>
<dbReference type="SUPFAM" id="SSF102110">
    <property type="entry name" value="(2r)-phospho-3-sulfolactate synthase ComA"/>
    <property type="match status" value="1"/>
</dbReference>
<dbReference type="OrthoDB" id="7809088at2"/>
<accession>A0A2W1NCK1</accession>
<dbReference type="EMBL" id="NHRJ02000002">
    <property type="protein sequence ID" value="PZE22217.1"/>
    <property type="molecule type" value="Genomic_DNA"/>
</dbReference>
<name>A0A2W1NCK1_PAEXE</name>
<dbReference type="Gene3D" id="3.20.20.70">
    <property type="entry name" value="Aldolase class I"/>
    <property type="match status" value="1"/>
</dbReference>
<reference evidence="2" key="1">
    <citation type="submission" date="2018-06" db="EMBL/GenBank/DDBJ databases">
        <title>Paenibacillus xerothermodurans sp. nov. an extremely dry heat resistant spore forming bacterium isolated from the soil of Cape Canaveral, Florida.</title>
        <authorList>
            <person name="Seuylemezian A."/>
            <person name="Kaur N."/>
            <person name="Patil P."/>
            <person name="Patil P."/>
            <person name="Mayilraj S."/>
            <person name="Vaishampayan P."/>
        </authorList>
    </citation>
    <scope>NUCLEOTIDE SEQUENCE [LARGE SCALE GENOMIC DNA]</scope>
    <source>
        <strain evidence="2">ATCC 27380</strain>
    </source>
</reference>
<keyword evidence="3" id="KW-1185">Reference proteome</keyword>
<dbReference type="InterPro" id="IPR003830">
    <property type="entry name" value="ComA_synth"/>
</dbReference>
<organism evidence="2 3">
    <name type="scientific">Paenibacillus xerothermodurans</name>
    <dbReference type="NCBI Taxonomy" id="1977292"/>
    <lineage>
        <taxon>Bacteria</taxon>
        <taxon>Bacillati</taxon>
        <taxon>Bacillota</taxon>
        <taxon>Bacilli</taxon>
        <taxon>Bacillales</taxon>
        <taxon>Paenibacillaceae</taxon>
        <taxon>Paenibacillus</taxon>
    </lineage>
</organism>
<sequence length="285" mass="31214">MEVTSQLKWHPLLSDPSSTRTGKPRMLGKTMVIDKGLGIHALEDLLQTAGDHLDMLKMGFGTSPLYQTDLLKRKIAMAKSHQIVVYPGGTFLEVAIQQGQVDAFFDMIGYLGFNGIEVSDGTIQIDRSLRNELIDRACESGYTVITEYGKKCWGSSIEIEALIETVITDSEMGASLITIEGRESGKGVGIYDENGDCKDDAIEQVLQQVPSKHALLWEAPHKDQQVHLLNMLGTDINLGNIAPHEVISLEALRRGLRSDTMQFGFQHGQEQADDEASDVVGAAAD</sequence>
<protein>
    <submittedName>
        <fullName evidence="2">Phosphosulfolactate synthase</fullName>
    </submittedName>
</protein>
<dbReference type="InterPro" id="IPR036112">
    <property type="entry name" value="ComA_synth_sf"/>
</dbReference>
<dbReference type="PANTHER" id="PTHR48413">
    <property type="match status" value="1"/>
</dbReference>